<proteinExistence type="inferred from homology"/>
<dbReference type="GO" id="GO:0009738">
    <property type="term" value="P:abscisic acid-activated signaling pathway"/>
    <property type="evidence" value="ECO:0007669"/>
    <property type="project" value="InterPro"/>
</dbReference>
<dbReference type="GO" id="GO:0006952">
    <property type="term" value="P:defense response"/>
    <property type="evidence" value="ECO:0007669"/>
    <property type="project" value="InterPro"/>
</dbReference>
<dbReference type="RefSeq" id="XP_010913536.1">
    <property type="nucleotide sequence ID" value="XM_010915234.3"/>
</dbReference>
<dbReference type="AlphaFoldDB" id="A0A6I9QQ86"/>
<dbReference type="InterPro" id="IPR024949">
    <property type="entry name" value="Bet_v_I_allergen"/>
</dbReference>
<evidence type="ECO:0000256" key="1">
    <source>
        <dbReference type="ARBA" id="ARBA00009744"/>
    </source>
</evidence>
<dbReference type="InterPro" id="IPR051761">
    <property type="entry name" value="MLP-like_ligand-binding"/>
</dbReference>
<comment type="similarity">
    <text evidence="1">Belongs to the BetVI family.</text>
</comment>
<feature type="domain" description="Bet v I/Major latex protein" evidence="2">
    <location>
        <begin position="1"/>
        <end position="150"/>
    </location>
</feature>
<gene>
    <name evidence="4" type="primary">LOC105039177</name>
</gene>
<evidence type="ECO:0000259" key="2">
    <source>
        <dbReference type="SMART" id="SM01037"/>
    </source>
</evidence>
<dbReference type="InParanoid" id="A0A6I9QQ86"/>
<evidence type="ECO:0000313" key="3">
    <source>
        <dbReference type="Proteomes" id="UP000504607"/>
    </source>
</evidence>
<dbReference type="PRINTS" id="PR00634">
    <property type="entry name" value="BETALLERGEN"/>
</dbReference>
<keyword evidence="3" id="KW-1185">Reference proteome</keyword>
<reference evidence="4" key="1">
    <citation type="submission" date="2025-08" db="UniProtKB">
        <authorList>
            <consortium name="RefSeq"/>
        </authorList>
    </citation>
    <scope>IDENTIFICATION</scope>
</reference>
<evidence type="ECO:0000313" key="4">
    <source>
        <dbReference type="RefSeq" id="XP_010913536.1"/>
    </source>
</evidence>
<dbReference type="KEGG" id="egu:105039177"/>
<dbReference type="Gene3D" id="3.30.530.20">
    <property type="match status" value="1"/>
</dbReference>
<dbReference type="PANTHER" id="PTHR31907">
    <property type="entry name" value="MLP-LIKE PROTEIN 423"/>
    <property type="match status" value="1"/>
</dbReference>
<accession>A0A6I9QQ86</accession>
<sequence>MASKVEAEVEVKSPADNFWGALRDSTALFPRIFPEQYKSIETVEGDGKSAGTIRLLKYAEGAPIVTFAKERVEVADDGNKLVSYSVIDGELVSFYKPFKVTLQVVPKSDGGLVKWWLEYDKVNEEVPQPDFILGTAVKTFKDLDAYLLQK</sequence>
<dbReference type="FunCoup" id="A0A6I9QQ86">
    <property type="interactions" value="1891"/>
</dbReference>
<dbReference type="GO" id="GO:0038023">
    <property type="term" value="F:signaling receptor activity"/>
    <property type="evidence" value="ECO:0007669"/>
    <property type="project" value="InterPro"/>
</dbReference>
<dbReference type="InterPro" id="IPR000916">
    <property type="entry name" value="Bet_v_I/MLP"/>
</dbReference>
<dbReference type="SMART" id="SM01037">
    <property type="entry name" value="Bet_v_1"/>
    <property type="match status" value="1"/>
</dbReference>
<dbReference type="FunFam" id="3.30.530.20:FF:000007">
    <property type="entry name" value="Major pollen allergen Bet v 1-A"/>
    <property type="match status" value="1"/>
</dbReference>
<dbReference type="GeneID" id="105039177"/>
<dbReference type="SUPFAM" id="SSF55961">
    <property type="entry name" value="Bet v1-like"/>
    <property type="match status" value="1"/>
</dbReference>
<dbReference type="CDD" id="cd07816">
    <property type="entry name" value="Bet_v1-like"/>
    <property type="match status" value="1"/>
</dbReference>
<dbReference type="OrthoDB" id="1858121at2759"/>
<protein>
    <submittedName>
        <fullName evidence="4">MLP-like protein 423</fullName>
    </submittedName>
</protein>
<name>A0A6I9QQ86_ELAGV</name>
<dbReference type="GO" id="GO:0004864">
    <property type="term" value="F:protein phosphatase inhibitor activity"/>
    <property type="evidence" value="ECO:0007669"/>
    <property type="project" value="InterPro"/>
</dbReference>
<dbReference type="Pfam" id="PF00407">
    <property type="entry name" value="Bet_v_1"/>
    <property type="match status" value="1"/>
</dbReference>
<dbReference type="InterPro" id="IPR023393">
    <property type="entry name" value="START-like_dom_sf"/>
</dbReference>
<dbReference type="Proteomes" id="UP000504607">
    <property type="component" value="Chromosome 2"/>
</dbReference>
<organism evidence="3 4">
    <name type="scientific">Elaeis guineensis var. tenera</name>
    <name type="common">Oil palm</name>
    <dbReference type="NCBI Taxonomy" id="51953"/>
    <lineage>
        <taxon>Eukaryota</taxon>
        <taxon>Viridiplantae</taxon>
        <taxon>Streptophyta</taxon>
        <taxon>Embryophyta</taxon>
        <taxon>Tracheophyta</taxon>
        <taxon>Spermatophyta</taxon>
        <taxon>Magnoliopsida</taxon>
        <taxon>Liliopsida</taxon>
        <taxon>Arecaceae</taxon>
        <taxon>Arecoideae</taxon>
        <taxon>Cocoseae</taxon>
        <taxon>Elaeidinae</taxon>
        <taxon>Elaeis</taxon>
    </lineage>
</organism>
<dbReference type="GO" id="GO:0010427">
    <property type="term" value="F:abscisic acid binding"/>
    <property type="evidence" value="ECO:0007669"/>
    <property type="project" value="InterPro"/>
</dbReference>